<dbReference type="EMBL" id="JAARPL010000002">
    <property type="protein sequence ID" value="MBC1371552.1"/>
    <property type="molecule type" value="Genomic_DNA"/>
</dbReference>
<name>A0A841Y844_9LIST</name>
<dbReference type="Proteomes" id="UP000591929">
    <property type="component" value="Unassembled WGS sequence"/>
</dbReference>
<proteinExistence type="predicted"/>
<dbReference type="RefSeq" id="WP_185376217.1">
    <property type="nucleotide sequence ID" value="NZ_JAARPL010000002.1"/>
</dbReference>
<accession>A0A841Y844</accession>
<sequence length="230" mass="26308">MRIFIVEEQLVQITKEVIDAHQYPFDIHLVTEPAAILRDIGELPNIYFLAADSADIAWQIRELDVHGYLIFFTDCADALHDIVGQYIAPTACIVKQEEISRSWDDIAFALQSVFSREMLRQNTNQFVFGAEKRVGYEDILYFETIPRTRKVMLHTRNGTYIIADFLKNIKAGLASHAEFSGVNSYLINLNNVTRIDRKNGIIVFNSGTQIHAGRRVISTVYKDLQALYPH</sequence>
<dbReference type="Gene3D" id="3.40.50.2300">
    <property type="match status" value="1"/>
</dbReference>
<dbReference type="Gene3D" id="2.40.50.1020">
    <property type="entry name" value="LytTr DNA-binding domain"/>
    <property type="match status" value="1"/>
</dbReference>
<dbReference type="InterPro" id="IPR046947">
    <property type="entry name" value="LytR-like"/>
</dbReference>
<reference evidence="5 6" key="1">
    <citation type="submission" date="2020-03" db="EMBL/GenBank/DDBJ databases">
        <title>Soil Listeria distribution.</title>
        <authorList>
            <person name="Liao J."/>
            <person name="Wiedmann M."/>
        </authorList>
    </citation>
    <scope>NUCLEOTIDE SEQUENCE [LARGE SCALE GENOMIC DNA]</scope>
    <source>
        <strain evidence="5 6">FSL L7-1681</strain>
    </source>
</reference>
<feature type="domain" description="HTH LytTR-type" evidence="4">
    <location>
        <begin position="129"/>
        <end position="225"/>
    </location>
</feature>
<evidence type="ECO:0000256" key="3">
    <source>
        <dbReference type="ARBA" id="ARBA00023159"/>
    </source>
</evidence>
<dbReference type="PANTHER" id="PTHR37299:SF3">
    <property type="entry name" value="STAGE 0 SPORULATION PROTEIN A HOMOLOG"/>
    <property type="match status" value="1"/>
</dbReference>
<organism evidence="5 6">
    <name type="scientific">Listeria booriae</name>
    <dbReference type="NCBI Taxonomy" id="1552123"/>
    <lineage>
        <taxon>Bacteria</taxon>
        <taxon>Bacillati</taxon>
        <taxon>Bacillota</taxon>
        <taxon>Bacilli</taxon>
        <taxon>Bacillales</taxon>
        <taxon>Listeriaceae</taxon>
        <taxon>Listeria</taxon>
    </lineage>
</organism>
<evidence type="ECO:0000313" key="6">
    <source>
        <dbReference type="Proteomes" id="UP000591929"/>
    </source>
</evidence>
<keyword evidence="1" id="KW-0963">Cytoplasm</keyword>
<evidence type="ECO:0000256" key="2">
    <source>
        <dbReference type="ARBA" id="ARBA00023012"/>
    </source>
</evidence>
<keyword evidence="2" id="KW-0902">Two-component regulatory system</keyword>
<keyword evidence="3" id="KW-0010">Activator</keyword>
<dbReference type="InterPro" id="IPR007492">
    <property type="entry name" value="LytTR_DNA-bd_dom"/>
</dbReference>
<dbReference type="SMART" id="SM00850">
    <property type="entry name" value="LytTR"/>
    <property type="match status" value="1"/>
</dbReference>
<dbReference type="Pfam" id="PF04397">
    <property type="entry name" value="LytTR"/>
    <property type="match status" value="1"/>
</dbReference>
<dbReference type="AlphaFoldDB" id="A0A841Y844"/>
<dbReference type="PANTHER" id="PTHR37299">
    <property type="entry name" value="TRANSCRIPTIONAL REGULATOR-RELATED"/>
    <property type="match status" value="1"/>
</dbReference>
<comment type="caution">
    <text evidence="5">The sequence shown here is derived from an EMBL/GenBank/DDBJ whole genome shotgun (WGS) entry which is preliminary data.</text>
</comment>
<evidence type="ECO:0000259" key="4">
    <source>
        <dbReference type="SMART" id="SM00850"/>
    </source>
</evidence>
<evidence type="ECO:0000313" key="5">
    <source>
        <dbReference type="EMBL" id="MBC1371552.1"/>
    </source>
</evidence>
<dbReference type="GO" id="GO:0000156">
    <property type="term" value="F:phosphorelay response regulator activity"/>
    <property type="evidence" value="ECO:0007669"/>
    <property type="project" value="InterPro"/>
</dbReference>
<dbReference type="GO" id="GO:0003677">
    <property type="term" value="F:DNA binding"/>
    <property type="evidence" value="ECO:0007669"/>
    <property type="project" value="InterPro"/>
</dbReference>
<protein>
    <submittedName>
        <fullName evidence="5">LytTR family transcriptional regulator</fullName>
    </submittedName>
</protein>
<gene>
    <name evidence="5" type="ORF">HB847_04150</name>
</gene>
<evidence type="ECO:0000256" key="1">
    <source>
        <dbReference type="ARBA" id="ARBA00022490"/>
    </source>
</evidence>